<dbReference type="Proteomes" id="UP000663866">
    <property type="component" value="Unassembled WGS sequence"/>
</dbReference>
<dbReference type="AlphaFoldDB" id="A0A819LVM7"/>
<organism evidence="1 3">
    <name type="scientific">Rotaria magnacalcarata</name>
    <dbReference type="NCBI Taxonomy" id="392030"/>
    <lineage>
        <taxon>Eukaryota</taxon>
        <taxon>Metazoa</taxon>
        <taxon>Spiralia</taxon>
        <taxon>Gnathifera</taxon>
        <taxon>Rotifera</taxon>
        <taxon>Eurotatoria</taxon>
        <taxon>Bdelloidea</taxon>
        <taxon>Philodinida</taxon>
        <taxon>Philodinidae</taxon>
        <taxon>Rotaria</taxon>
    </lineage>
</organism>
<evidence type="ECO:0000313" key="2">
    <source>
        <dbReference type="EMBL" id="CAF4149730.1"/>
    </source>
</evidence>
<evidence type="ECO:0000313" key="3">
    <source>
        <dbReference type="Proteomes" id="UP000663842"/>
    </source>
</evidence>
<feature type="non-terminal residue" evidence="1">
    <location>
        <position position="1"/>
    </location>
</feature>
<proteinExistence type="predicted"/>
<protein>
    <submittedName>
        <fullName evidence="1">Uncharacterized protein</fullName>
    </submittedName>
</protein>
<accession>A0A819LVM7</accession>
<dbReference type="EMBL" id="CAJOBF010001603">
    <property type="protein sequence ID" value="CAF3967186.1"/>
    <property type="molecule type" value="Genomic_DNA"/>
</dbReference>
<dbReference type="EMBL" id="CAJOBG010005356">
    <property type="protein sequence ID" value="CAF4149730.1"/>
    <property type="molecule type" value="Genomic_DNA"/>
</dbReference>
<name>A0A819LVM7_9BILA</name>
<gene>
    <name evidence="2" type="ORF">OVN521_LOCUS23526</name>
    <name evidence="1" type="ORF">UXM345_LOCUS14267</name>
</gene>
<keyword evidence="4" id="KW-1185">Reference proteome</keyword>
<evidence type="ECO:0000313" key="1">
    <source>
        <dbReference type="EMBL" id="CAF3967186.1"/>
    </source>
</evidence>
<dbReference type="Proteomes" id="UP000663842">
    <property type="component" value="Unassembled WGS sequence"/>
</dbReference>
<evidence type="ECO:0000313" key="4">
    <source>
        <dbReference type="Proteomes" id="UP000663866"/>
    </source>
</evidence>
<comment type="caution">
    <text evidence="1">The sequence shown here is derived from an EMBL/GenBank/DDBJ whole genome shotgun (WGS) entry which is preliminary data.</text>
</comment>
<sequence>NTMTVCRVILFGLKPCDISSCTNNKISETSLPQRHSLIPVTTSTKFQLANTKENTAVLDTDYLNLVIKPSVTSNNLHSSTSNDTGHEASPIRLKIHENSRGRHRICVSQTLLRTHTGDA</sequence>
<reference evidence="1" key="1">
    <citation type="submission" date="2021-02" db="EMBL/GenBank/DDBJ databases">
        <authorList>
            <person name="Nowell W R."/>
        </authorList>
    </citation>
    <scope>NUCLEOTIDE SEQUENCE</scope>
</reference>